<accession>A0A414JBF0</accession>
<feature type="domain" description="Zona occludens toxin N-terminal" evidence="1">
    <location>
        <begin position="1"/>
        <end position="156"/>
    </location>
</feature>
<evidence type="ECO:0000313" key="2">
    <source>
        <dbReference type="EMBL" id="RHE41822.1"/>
    </source>
</evidence>
<dbReference type="AlphaFoldDB" id="A0A414JBF0"/>
<organism evidence="2 3">
    <name type="scientific">Blautia obeum</name>
    <dbReference type="NCBI Taxonomy" id="40520"/>
    <lineage>
        <taxon>Bacteria</taxon>
        <taxon>Bacillati</taxon>
        <taxon>Bacillota</taxon>
        <taxon>Clostridia</taxon>
        <taxon>Lachnospirales</taxon>
        <taxon>Lachnospiraceae</taxon>
        <taxon>Blautia</taxon>
    </lineage>
</organism>
<name>A0A414JBF0_9FIRM</name>
<dbReference type="EMBL" id="QSKF01000001">
    <property type="protein sequence ID" value="RHE41822.1"/>
    <property type="molecule type" value="Genomic_DNA"/>
</dbReference>
<dbReference type="InterPro" id="IPR027417">
    <property type="entry name" value="P-loop_NTPase"/>
</dbReference>
<dbReference type="RefSeq" id="WP_118048755.1">
    <property type="nucleotide sequence ID" value="NZ_CABJFK010000001.1"/>
</dbReference>
<dbReference type="SUPFAM" id="SSF52540">
    <property type="entry name" value="P-loop containing nucleoside triphosphate hydrolases"/>
    <property type="match status" value="1"/>
</dbReference>
<dbReference type="InterPro" id="IPR008900">
    <property type="entry name" value="Zot_N"/>
</dbReference>
<comment type="caution">
    <text evidence="2">The sequence shown here is derived from an EMBL/GenBank/DDBJ whole genome shotgun (WGS) entry which is preliminary data.</text>
</comment>
<gene>
    <name evidence="2" type="ORF">DW740_00435</name>
</gene>
<protein>
    <recommendedName>
        <fullName evidence="1">Zona occludens toxin N-terminal domain-containing protein</fullName>
    </recommendedName>
</protein>
<dbReference type="Gene3D" id="3.40.50.300">
    <property type="entry name" value="P-loop containing nucleotide triphosphate hydrolases"/>
    <property type="match status" value="1"/>
</dbReference>
<evidence type="ECO:0000259" key="1">
    <source>
        <dbReference type="Pfam" id="PF05707"/>
    </source>
</evidence>
<evidence type="ECO:0000313" key="3">
    <source>
        <dbReference type="Proteomes" id="UP000283745"/>
    </source>
</evidence>
<proteinExistence type="predicted"/>
<dbReference type="Proteomes" id="UP000283745">
    <property type="component" value="Unassembled WGS sequence"/>
</dbReference>
<dbReference type="Pfam" id="PF05707">
    <property type="entry name" value="Zot"/>
    <property type="match status" value="1"/>
</dbReference>
<reference evidence="2 3" key="1">
    <citation type="submission" date="2018-08" db="EMBL/GenBank/DDBJ databases">
        <title>A genome reference for cultivated species of the human gut microbiota.</title>
        <authorList>
            <person name="Zou Y."/>
            <person name="Xue W."/>
            <person name="Luo G."/>
        </authorList>
    </citation>
    <scope>NUCLEOTIDE SEQUENCE [LARGE SCALE GENOMIC DNA]</scope>
    <source>
        <strain evidence="2 3">AM28-23</strain>
    </source>
</reference>
<sequence>MISLYSGTPGSGKSLHVAKTMYWWIRAGNPCICNFPLATEKIKFSHRQDFHFVREDELTPDYLIKFAKDYTKKNGKVKEGSILLVIDECQRIFNARDWGQKGRGDWLTFFTLHRHLGFDIILIAQFDRMLDRQIRALIEYEYIHRKVSNFGWKGKILSLLAFGNLFVTVKVWYPMKEKTGSEWFRAKKMYYGLYDTFAMFDGLGQAEDGD</sequence>